<organism evidence="2 3">
    <name type="scientific">Novosphingobium aureum</name>
    <dbReference type="NCBI Taxonomy" id="2792964"/>
    <lineage>
        <taxon>Bacteria</taxon>
        <taxon>Pseudomonadati</taxon>
        <taxon>Pseudomonadota</taxon>
        <taxon>Alphaproteobacteria</taxon>
        <taxon>Sphingomonadales</taxon>
        <taxon>Sphingomonadaceae</taxon>
        <taxon>Novosphingobium</taxon>
    </lineage>
</organism>
<keyword evidence="3" id="KW-1185">Reference proteome</keyword>
<comment type="caution">
    <text evidence="2">The sequence shown here is derived from an EMBL/GenBank/DDBJ whole genome shotgun (WGS) entry which is preliminary data.</text>
</comment>
<feature type="region of interest" description="Disordered" evidence="1">
    <location>
        <begin position="51"/>
        <end position="72"/>
    </location>
</feature>
<dbReference type="Proteomes" id="UP000617634">
    <property type="component" value="Unassembled WGS sequence"/>
</dbReference>
<proteinExistence type="predicted"/>
<dbReference type="RefSeq" id="WP_197167318.1">
    <property type="nucleotide sequence ID" value="NZ_JADZGI010000009.1"/>
</dbReference>
<evidence type="ECO:0000313" key="3">
    <source>
        <dbReference type="Proteomes" id="UP000617634"/>
    </source>
</evidence>
<accession>A0A931HFM5</accession>
<reference evidence="2" key="1">
    <citation type="submission" date="2020-11" db="EMBL/GenBank/DDBJ databases">
        <title>Novosphingobium aureum sp. nov., a marine bacterium isolated from sediment of a salt flat.</title>
        <authorList>
            <person name="Yoo Y."/>
            <person name="Kim J.-J."/>
        </authorList>
    </citation>
    <scope>NUCLEOTIDE SEQUENCE</scope>
    <source>
        <strain evidence="2">YJ-S2-02</strain>
    </source>
</reference>
<sequence>MQSPVNIAREAESHLAKALALLDEREFLVDAAFVQSALDRVRDTVKVLESTAEATAPQNPNGNGADPDACDV</sequence>
<name>A0A931HFM5_9SPHN</name>
<dbReference type="AlphaFoldDB" id="A0A931HFM5"/>
<protein>
    <submittedName>
        <fullName evidence="2">Uncharacterized protein</fullName>
    </submittedName>
</protein>
<evidence type="ECO:0000313" key="2">
    <source>
        <dbReference type="EMBL" id="MBH0115126.1"/>
    </source>
</evidence>
<dbReference type="EMBL" id="JADZGI010000009">
    <property type="protein sequence ID" value="MBH0115126.1"/>
    <property type="molecule type" value="Genomic_DNA"/>
</dbReference>
<gene>
    <name evidence="2" type="ORF">I5E68_19470</name>
</gene>
<feature type="compositionally biased region" description="Polar residues" evidence="1">
    <location>
        <begin position="52"/>
        <end position="62"/>
    </location>
</feature>
<evidence type="ECO:0000256" key="1">
    <source>
        <dbReference type="SAM" id="MobiDB-lite"/>
    </source>
</evidence>